<evidence type="ECO:0000256" key="8">
    <source>
        <dbReference type="ARBA" id="ARBA00022989"/>
    </source>
</evidence>
<protein>
    <recommendedName>
        <fullName evidence="12">Electron transport complex subunit RsxD</fullName>
    </recommendedName>
</protein>
<dbReference type="Pfam" id="PF03116">
    <property type="entry name" value="NQR2_RnfD_RnfE"/>
    <property type="match status" value="1"/>
</dbReference>
<evidence type="ECO:0000256" key="5">
    <source>
        <dbReference type="ARBA" id="ARBA00022692"/>
    </source>
</evidence>
<feature type="transmembrane region" description="Helical" evidence="10">
    <location>
        <begin position="228"/>
        <end position="246"/>
    </location>
</feature>
<evidence type="ECO:0000256" key="1">
    <source>
        <dbReference type="ARBA" id="ARBA00022448"/>
    </source>
</evidence>
<feature type="transmembrane region" description="Helical" evidence="10">
    <location>
        <begin position="258"/>
        <end position="276"/>
    </location>
</feature>
<keyword evidence="4" id="KW-0288">FMN</keyword>
<evidence type="ECO:0000256" key="3">
    <source>
        <dbReference type="ARBA" id="ARBA00022630"/>
    </source>
</evidence>
<evidence type="ECO:0000256" key="10">
    <source>
        <dbReference type="SAM" id="Phobius"/>
    </source>
</evidence>
<evidence type="ECO:0000256" key="7">
    <source>
        <dbReference type="ARBA" id="ARBA00022982"/>
    </source>
</evidence>
<evidence type="ECO:0000313" key="11">
    <source>
        <dbReference type="EMBL" id="KKM01943.1"/>
    </source>
</evidence>
<dbReference type="InterPro" id="IPR011303">
    <property type="entry name" value="RnfD_bac"/>
</dbReference>
<feature type="transmembrane region" description="Helical" evidence="10">
    <location>
        <begin position="74"/>
        <end position="99"/>
    </location>
</feature>
<sequence length="309" mass="33129">PHLSGGETVTKIMWKVSASLLPAVAVGVYIFGVRALLVVVVSVAAAMLTEFFFLKIRKLDTTRVLDGSAALTGLILALTLPPTLPLFAVIMGAVVAIALGKQIFGGLGNNIFNPALVGRAFLAATYPVFMTTWSNPNYWKALQKVDAINVATPLANFKFEQKLAPSAKLLFGTIAGSIGETSVVALLVGAVYLLYKKYINWRMPVGYLGTVLVISGIMRLISDKYPTPTFMILAGGLILGAFYIATDPVTTPFTNKGIWIFSFGAGVLVILIRIFGGLPEGVLFSILFMNTLTPVINKWTQPKVFGHDG</sequence>
<feature type="transmembrane region" description="Helical" evidence="10">
    <location>
        <begin position="12"/>
        <end position="31"/>
    </location>
</feature>
<name>A0A0F9JSL0_9ZZZZ</name>
<organism evidence="11">
    <name type="scientific">marine sediment metagenome</name>
    <dbReference type="NCBI Taxonomy" id="412755"/>
    <lineage>
        <taxon>unclassified sequences</taxon>
        <taxon>metagenomes</taxon>
        <taxon>ecological metagenomes</taxon>
    </lineage>
</organism>
<dbReference type="HAMAP" id="MF_00462">
    <property type="entry name" value="RsxD_RnfD"/>
    <property type="match status" value="1"/>
</dbReference>
<keyword evidence="6" id="KW-1278">Translocase</keyword>
<keyword evidence="8 10" id="KW-1133">Transmembrane helix</keyword>
<keyword evidence="1" id="KW-0813">Transport</keyword>
<dbReference type="PANTHER" id="PTHR30578">
    <property type="entry name" value="ELECTRON TRANSPORT COMPLEX PROTEIN RNFD"/>
    <property type="match status" value="1"/>
</dbReference>
<feature type="transmembrane region" description="Helical" evidence="10">
    <location>
        <begin position="36"/>
        <end position="54"/>
    </location>
</feature>
<keyword evidence="5 10" id="KW-0812">Transmembrane</keyword>
<dbReference type="GO" id="GO:0005886">
    <property type="term" value="C:plasma membrane"/>
    <property type="evidence" value="ECO:0007669"/>
    <property type="project" value="TreeGrafter"/>
</dbReference>
<gene>
    <name evidence="11" type="ORF">LCGC14_1789350</name>
</gene>
<evidence type="ECO:0000256" key="4">
    <source>
        <dbReference type="ARBA" id="ARBA00022643"/>
    </source>
</evidence>
<proteinExistence type="inferred from homology"/>
<dbReference type="GO" id="GO:0022900">
    <property type="term" value="P:electron transport chain"/>
    <property type="evidence" value="ECO:0007669"/>
    <property type="project" value="InterPro"/>
</dbReference>
<dbReference type="InterPro" id="IPR004338">
    <property type="entry name" value="NqrB/RnfD"/>
</dbReference>
<feature type="transmembrane region" description="Helical" evidence="10">
    <location>
        <begin position="205"/>
        <end position="222"/>
    </location>
</feature>
<accession>A0A0F9JSL0</accession>
<evidence type="ECO:0000256" key="2">
    <source>
        <dbReference type="ARBA" id="ARBA00022553"/>
    </source>
</evidence>
<reference evidence="11" key="1">
    <citation type="journal article" date="2015" name="Nature">
        <title>Complex archaea that bridge the gap between prokaryotes and eukaryotes.</title>
        <authorList>
            <person name="Spang A."/>
            <person name="Saw J.H."/>
            <person name="Jorgensen S.L."/>
            <person name="Zaremba-Niedzwiedzka K."/>
            <person name="Martijn J."/>
            <person name="Lind A.E."/>
            <person name="van Eijk R."/>
            <person name="Schleper C."/>
            <person name="Guy L."/>
            <person name="Ettema T.J."/>
        </authorList>
    </citation>
    <scope>NUCLEOTIDE SEQUENCE</scope>
</reference>
<dbReference type="NCBIfam" id="TIGR01946">
    <property type="entry name" value="rnfD"/>
    <property type="match status" value="1"/>
</dbReference>
<keyword evidence="2" id="KW-0597">Phosphoprotein</keyword>
<dbReference type="AlphaFoldDB" id="A0A0F9JSL0"/>
<keyword evidence="7" id="KW-0249">Electron transport</keyword>
<evidence type="ECO:0000256" key="9">
    <source>
        <dbReference type="ARBA" id="ARBA00023136"/>
    </source>
</evidence>
<comment type="caution">
    <text evidence="11">The sequence shown here is derived from an EMBL/GenBank/DDBJ whole genome shotgun (WGS) entry which is preliminary data.</text>
</comment>
<feature type="transmembrane region" description="Helical" evidence="10">
    <location>
        <begin position="169"/>
        <end position="193"/>
    </location>
</feature>
<dbReference type="EMBL" id="LAZR01017060">
    <property type="protein sequence ID" value="KKM01943.1"/>
    <property type="molecule type" value="Genomic_DNA"/>
</dbReference>
<evidence type="ECO:0008006" key="12">
    <source>
        <dbReference type="Google" id="ProtNLM"/>
    </source>
</evidence>
<feature type="non-terminal residue" evidence="11">
    <location>
        <position position="1"/>
    </location>
</feature>
<evidence type="ECO:0000256" key="6">
    <source>
        <dbReference type="ARBA" id="ARBA00022967"/>
    </source>
</evidence>
<keyword evidence="3" id="KW-0285">Flavoprotein</keyword>
<dbReference type="GO" id="GO:0055085">
    <property type="term" value="P:transmembrane transport"/>
    <property type="evidence" value="ECO:0007669"/>
    <property type="project" value="InterPro"/>
</dbReference>
<dbReference type="PANTHER" id="PTHR30578:SF0">
    <property type="entry name" value="ION-TRANSLOCATING OXIDOREDUCTASE COMPLEX SUBUNIT D"/>
    <property type="match status" value="1"/>
</dbReference>
<keyword evidence="9 10" id="KW-0472">Membrane</keyword>